<dbReference type="InterPro" id="IPR003439">
    <property type="entry name" value="ABC_transporter-like_ATP-bd"/>
</dbReference>
<dbReference type="CDD" id="cd03214">
    <property type="entry name" value="ABC_Iron-Siderophores_B12_Hemin"/>
    <property type="match status" value="1"/>
</dbReference>
<gene>
    <name evidence="6" type="ORF">SAMN04489859_100351</name>
</gene>
<evidence type="ECO:0000313" key="7">
    <source>
        <dbReference type="Proteomes" id="UP000199054"/>
    </source>
</evidence>
<evidence type="ECO:0000256" key="2">
    <source>
        <dbReference type="ARBA" id="ARBA00022448"/>
    </source>
</evidence>
<reference evidence="6 7" key="1">
    <citation type="submission" date="2016-10" db="EMBL/GenBank/DDBJ databases">
        <authorList>
            <person name="de Groot N.N."/>
        </authorList>
    </citation>
    <scope>NUCLEOTIDE SEQUENCE [LARGE SCALE GENOMIC DNA]</scope>
    <source>
        <strain evidence="6 7">DSM 8512</strain>
    </source>
</reference>
<dbReference type="PANTHER" id="PTHR42794">
    <property type="entry name" value="HEMIN IMPORT ATP-BINDING PROTEIN HMUV"/>
    <property type="match status" value="1"/>
</dbReference>
<dbReference type="GO" id="GO:0005524">
    <property type="term" value="F:ATP binding"/>
    <property type="evidence" value="ECO:0007669"/>
    <property type="project" value="UniProtKB-KW"/>
</dbReference>
<name>A0A1H8EXG1_9RHOB</name>
<evidence type="ECO:0000256" key="3">
    <source>
        <dbReference type="ARBA" id="ARBA00022741"/>
    </source>
</evidence>
<dbReference type="InterPro" id="IPR027417">
    <property type="entry name" value="P-loop_NTPase"/>
</dbReference>
<dbReference type="GO" id="GO:0016887">
    <property type="term" value="F:ATP hydrolysis activity"/>
    <property type="evidence" value="ECO:0007669"/>
    <property type="project" value="InterPro"/>
</dbReference>
<accession>A0A1H8EXG1</accession>
<evidence type="ECO:0000256" key="4">
    <source>
        <dbReference type="ARBA" id="ARBA00022840"/>
    </source>
</evidence>
<protein>
    <submittedName>
        <fullName evidence="6">Iron complex transport system ATP-binding protein</fullName>
    </submittedName>
</protein>
<dbReference type="STRING" id="34002.SAMN04489859_100351"/>
<dbReference type="AlphaFoldDB" id="A0A1H8EXG1"/>
<proteinExistence type="inferred from homology"/>
<dbReference type="Gene3D" id="3.40.50.300">
    <property type="entry name" value="P-loop containing nucleotide triphosphate hydrolases"/>
    <property type="match status" value="1"/>
</dbReference>
<dbReference type="Pfam" id="PF00005">
    <property type="entry name" value="ABC_tran"/>
    <property type="match status" value="1"/>
</dbReference>
<dbReference type="EMBL" id="FODE01000003">
    <property type="protein sequence ID" value="SEN24291.1"/>
    <property type="molecule type" value="Genomic_DNA"/>
</dbReference>
<evidence type="ECO:0000256" key="1">
    <source>
        <dbReference type="ARBA" id="ARBA00005417"/>
    </source>
</evidence>
<dbReference type="PANTHER" id="PTHR42794:SF2">
    <property type="entry name" value="ABC TRANSPORTER ATP-BINDING PROTEIN"/>
    <property type="match status" value="1"/>
</dbReference>
<dbReference type="SMART" id="SM00382">
    <property type="entry name" value="AAA"/>
    <property type="match status" value="1"/>
</dbReference>
<dbReference type="InterPro" id="IPR017871">
    <property type="entry name" value="ABC_transporter-like_CS"/>
</dbReference>
<comment type="similarity">
    <text evidence="1">Belongs to the ABC transporter superfamily.</text>
</comment>
<feature type="domain" description="ABC transporter" evidence="5">
    <location>
        <begin position="5"/>
        <end position="238"/>
    </location>
</feature>
<dbReference type="FunFam" id="3.40.50.300:FF:000134">
    <property type="entry name" value="Iron-enterobactin ABC transporter ATP-binding protein"/>
    <property type="match status" value="1"/>
</dbReference>
<dbReference type="RefSeq" id="WP_090610457.1">
    <property type="nucleotide sequence ID" value="NZ_CP067125.1"/>
</dbReference>
<keyword evidence="4 6" id="KW-0067">ATP-binding</keyword>
<dbReference type="PROSITE" id="PS50893">
    <property type="entry name" value="ABC_TRANSPORTER_2"/>
    <property type="match status" value="1"/>
</dbReference>
<keyword evidence="3" id="KW-0547">Nucleotide-binding</keyword>
<dbReference type="PROSITE" id="PS00211">
    <property type="entry name" value="ABC_TRANSPORTER_1"/>
    <property type="match status" value="1"/>
</dbReference>
<evidence type="ECO:0000259" key="5">
    <source>
        <dbReference type="PROSITE" id="PS50893"/>
    </source>
</evidence>
<dbReference type="SUPFAM" id="SSF52540">
    <property type="entry name" value="P-loop containing nucleoside triphosphate hydrolases"/>
    <property type="match status" value="1"/>
</dbReference>
<evidence type="ECO:0000313" key="6">
    <source>
        <dbReference type="EMBL" id="SEN24291.1"/>
    </source>
</evidence>
<keyword evidence="2" id="KW-0813">Transport</keyword>
<dbReference type="Proteomes" id="UP000199054">
    <property type="component" value="Unassembled WGS sequence"/>
</dbReference>
<dbReference type="InterPro" id="IPR003593">
    <property type="entry name" value="AAA+_ATPase"/>
</dbReference>
<organism evidence="6 7">
    <name type="scientific">Paracoccus alcaliphilus</name>
    <dbReference type="NCBI Taxonomy" id="34002"/>
    <lineage>
        <taxon>Bacteria</taxon>
        <taxon>Pseudomonadati</taxon>
        <taxon>Pseudomonadota</taxon>
        <taxon>Alphaproteobacteria</taxon>
        <taxon>Rhodobacterales</taxon>
        <taxon>Paracoccaceae</taxon>
        <taxon>Paracoccus</taxon>
    </lineage>
</organism>
<dbReference type="OrthoDB" id="9805601at2"/>
<keyword evidence="7" id="KW-1185">Reference proteome</keyword>
<sequence>MAQDLKVRGLCWGPHPARRIIEEISFDVSAGSTTVIVGANGAGKSTLLRSIYRQNRPDAGQVMVGGRDIWQIPARDSARLIAAVLQEVAPDFAFTVQEVVAMGRIPHHDSLFSRRRADDAIIAQALSDFELADFADRPFSGLSGGEKQRALLARAIVQQPQLIVLDEPTNHLDIRHQLEIIQMLRRLDMTVLVTLHDLNLAAALADQVLVMRDGRICALGPPKAVLTPDTIRTAFEVAADIDCHPRTGRPRFSFDLLP</sequence>